<reference evidence="1 2" key="3">
    <citation type="submission" date="2019-09" db="EMBL/GenBank/DDBJ databases">
        <title>Taxonomic note: a critical rebuttal of the proposed division of the genus Arcobacter into six genera, emended descriptions of Arcobacter anaerophilus and the genus Arcobacter, and an assessment of genus-level boundaries for Epsilonproteobacteria using in silico genomic comparator tools.</title>
        <authorList>
            <person name="On S.L.W."/>
            <person name="Miller W.G."/>
            <person name="Biggs P."/>
            <person name="Cornelius A."/>
            <person name="Vandamme P."/>
        </authorList>
    </citation>
    <scope>NUCLEOTIDE SEQUENCE [LARGE SCALE GENOMIC DNA]</scope>
    <source>
        <strain evidence="1 2">LMG 26638</strain>
    </source>
</reference>
<keyword evidence="2" id="KW-1185">Reference proteome</keyword>
<reference evidence="1 2" key="2">
    <citation type="submission" date="2019-09" db="EMBL/GenBank/DDBJ databases">
        <title>Complete genome sequencing of four Arcobacter species reveals a diverse suite of mobile elements.</title>
        <authorList>
            <person name="Miller W.G."/>
            <person name="Yee E."/>
            <person name="Bono J.L."/>
        </authorList>
    </citation>
    <scope>NUCLEOTIDE SEQUENCE [LARGE SCALE GENOMIC DNA]</scope>
    <source>
        <strain evidence="1 2">LMG 26638</strain>
    </source>
</reference>
<name>A0A5C2HAS3_9BACT</name>
<sequence length="105" mass="12329">MSYEVRKLPKKTVIIIVVMSFIAIISFVFLQTMKEQKLSEIIATLGHKNVENMEVINKLSVEDKETRYKSKVFKVRFFDKDLNKTCIGFIHIGRNNHYTKDLDCK</sequence>
<reference evidence="2" key="1">
    <citation type="submission" date="2019-09" db="EMBL/GenBank/DDBJ databases">
        <title>Complete genome sequencing of four Arcobacter species reveals a diverse suite of mobile elements.</title>
        <authorList>
            <person name="On S.L.W."/>
            <person name="Miller W.G."/>
            <person name="Biggs P."/>
            <person name="Cornelius A."/>
            <person name="Vandamme P."/>
        </authorList>
    </citation>
    <scope>NUCLEOTIDE SEQUENCE [LARGE SCALE GENOMIC DNA]</scope>
    <source>
        <strain evidence="2">LMG 26638</strain>
    </source>
</reference>
<dbReference type="OrthoDB" id="5365719at2"/>
<dbReference type="EMBL" id="CP035928">
    <property type="protein sequence ID" value="QEP35328.1"/>
    <property type="molecule type" value="Genomic_DNA"/>
</dbReference>
<dbReference type="KEGG" id="apai:APAC_2267"/>
<organism evidence="1 2">
    <name type="scientific">Malaciobacter pacificus</name>
    <dbReference type="NCBI Taxonomy" id="1080223"/>
    <lineage>
        <taxon>Bacteria</taxon>
        <taxon>Pseudomonadati</taxon>
        <taxon>Campylobacterota</taxon>
        <taxon>Epsilonproteobacteria</taxon>
        <taxon>Campylobacterales</taxon>
        <taxon>Arcobacteraceae</taxon>
        <taxon>Malaciobacter</taxon>
    </lineage>
</organism>
<dbReference type="Proteomes" id="UP000322726">
    <property type="component" value="Chromosome"/>
</dbReference>
<protein>
    <submittedName>
        <fullName evidence="1">Uncharacterized protein</fullName>
    </submittedName>
</protein>
<gene>
    <name evidence="1" type="ORF">APAC_2267</name>
</gene>
<evidence type="ECO:0000313" key="2">
    <source>
        <dbReference type="Proteomes" id="UP000322726"/>
    </source>
</evidence>
<accession>A0A5C2HAS3</accession>
<proteinExistence type="predicted"/>
<dbReference type="RefSeq" id="WP_130234223.1">
    <property type="nucleotide sequence ID" value="NZ_BMEF01000016.1"/>
</dbReference>
<evidence type="ECO:0000313" key="1">
    <source>
        <dbReference type="EMBL" id="QEP35328.1"/>
    </source>
</evidence>
<dbReference type="AlphaFoldDB" id="A0A5C2HAS3"/>